<accession>A0A8R2JTD0</accession>
<feature type="compositionally biased region" description="Polar residues" evidence="1">
    <location>
        <begin position="84"/>
        <end position="93"/>
    </location>
</feature>
<keyword evidence="3" id="KW-1185">Reference proteome</keyword>
<evidence type="ECO:0000313" key="2">
    <source>
        <dbReference type="EnsemblMetazoa" id="XP_029346808.1"/>
    </source>
</evidence>
<reference evidence="2" key="2">
    <citation type="submission" date="2022-06" db="UniProtKB">
        <authorList>
            <consortium name="EnsemblMetazoa"/>
        </authorList>
    </citation>
    <scope>IDENTIFICATION</scope>
</reference>
<dbReference type="AlphaFoldDB" id="A0A8R2JTD0"/>
<sequence length="140" mass="16454">MILNYYYLVSVYSHRKYSLLIRRLRLVKNLCLRMQARQVRRFHFKTTSLTLDPNKFKIPYPSLDGYKSHGCTTQLWRWSQTAGTPLIGQPQTRGSDRRRYARNTGSAPRSGSRTSHHSLDKYYQILHALTRFSLSTNVQT</sequence>
<evidence type="ECO:0000256" key="1">
    <source>
        <dbReference type="SAM" id="MobiDB-lite"/>
    </source>
</evidence>
<protein>
    <submittedName>
        <fullName evidence="2">Uncharacterized protein</fullName>
    </submittedName>
</protein>
<reference evidence="3" key="1">
    <citation type="submission" date="2010-06" db="EMBL/GenBank/DDBJ databases">
        <authorList>
            <person name="Jiang H."/>
            <person name="Abraham K."/>
            <person name="Ali S."/>
            <person name="Alsbrooks S.L."/>
            <person name="Anim B.N."/>
            <person name="Anosike U.S."/>
            <person name="Attaway T."/>
            <person name="Bandaranaike D.P."/>
            <person name="Battles P.K."/>
            <person name="Bell S.N."/>
            <person name="Bell A.V."/>
            <person name="Beltran B."/>
            <person name="Bickham C."/>
            <person name="Bustamante Y."/>
            <person name="Caleb T."/>
            <person name="Canada A."/>
            <person name="Cardenas V."/>
            <person name="Carter K."/>
            <person name="Chacko J."/>
            <person name="Chandrabose M.N."/>
            <person name="Chavez D."/>
            <person name="Chavez A."/>
            <person name="Chen L."/>
            <person name="Chu H.-S."/>
            <person name="Claassen K.J."/>
            <person name="Cockrell R."/>
            <person name="Collins M."/>
            <person name="Cooper J.A."/>
            <person name="Cree A."/>
            <person name="Curry S.M."/>
            <person name="Da Y."/>
            <person name="Dao M.D."/>
            <person name="Das B."/>
            <person name="Davila M.-L."/>
            <person name="Davy-Carroll L."/>
            <person name="Denson S."/>
            <person name="Dinh H."/>
            <person name="Ebong V.E."/>
            <person name="Edwards J.R."/>
            <person name="Egan A."/>
            <person name="El-Daye J."/>
            <person name="Escobedo L."/>
            <person name="Fernandez S."/>
            <person name="Fernando P.R."/>
            <person name="Flagg N."/>
            <person name="Forbes L.D."/>
            <person name="Fowler R.G."/>
            <person name="Fu Q."/>
            <person name="Gabisi R.A."/>
            <person name="Ganer J."/>
            <person name="Garbino Pronczuk A."/>
            <person name="Garcia R.M."/>
            <person name="Garner T."/>
            <person name="Garrett T.E."/>
            <person name="Gonzalez D.A."/>
            <person name="Hamid H."/>
            <person name="Hawkins E.S."/>
            <person name="Hirani K."/>
            <person name="Hogues M.E."/>
            <person name="Hollins B."/>
            <person name="Hsiao C.-H."/>
            <person name="Jabil R."/>
            <person name="James M.L."/>
            <person name="Jhangiani S.N."/>
            <person name="Johnson B."/>
            <person name="Johnson Q."/>
            <person name="Joshi V."/>
            <person name="Kalu J.B."/>
            <person name="Kam C."/>
            <person name="Kashfia A."/>
            <person name="Keebler J."/>
            <person name="Kisamo H."/>
            <person name="Kovar C.L."/>
            <person name="Lago L.A."/>
            <person name="Lai C.-Y."/>
            <person name="Laidlaw J."/>
            <person name="Lara F."/>
            <person name="Le T.-K."/>
            <person name="Lee S.L."/>
            <person name="Legall F.H."/>
            <person name="Lemon S.J."/>
            <person name="Lewis L.R."/>
            <person name="Li B."/>
            <person name="Liu Y."/>
            <person name="Liu Y.-S."/>
            <person name="Lopez J."/>
            <person name="Lozado R.J."/>
            <person name="Lu J."/>
            <person name="Madu R.C."/>
            <person name="Maheshwari M."/>
            <person name="Maheshwari R."/>
            <person name="Malloy K."/>
            <person name="Martinez E."/>
            <person name="Mathew T."/>
            <person name="Mercado I.C."/>
            <person name="Mercado C."/>
            <person name="Meyer B."/>
            <person name="Montgomery K."/>
            <person name="Morgan M.B."/>
            <person name="Munidasa M."/>
            <person name="Nazareth L.V."/>
            <person name="Nelson J."/>
            <person name="Ng B.M."/>
            <person name="Nguyen N.B."/>
            <person name="Nguyen P.Q."/>
            <person name="Nguyen T."/>
            <person name="Obregon M."/>
            <person name="Okwuonu G.O."/>
            <person name="Onwere C.G."/>
            <person name="Orozco G."/>
            <person name="Parra A."/>
            <person name="Patel S."/>
            <person name="Patil S."/>
            <person name="Perez A."/>
            <person name="Perez Y."/>
            <person name="Pham C."/>
            <person name="Primus E.L."/>
            <person name="Pu L.-L."/>
            <person name="Puazo M."/>
            <person name="Qin X."/>
            <person name="Quiroz J.B."/>
            <person name="Reese J."/>
            <person name="Richards S."/>
            <person name="Rives C.M."/>
            <person name="Robberts R."/>
            <person name="Ruiz S.J."/>
            <person name="Ruiz M.J."/>
            <person name="Santibanez J."/>
            <person name="Schneider B.W."/>
            <person name="Sisson I."/>
            <person name="Smith M."/>
            <person name="Sodergren E."/>
            <person name="Song X.-Z."/>
            <person name="Song B.B."/>
            <person name="Summersgill H."/>
            <person name="Thelus R."/>
            <person name="Thornton R.D."/>
            <person name="Trejos Z.Y."/>
            <person name="Usmani K."/>
            <person name="Vattathil S."/>
            <person name="Villasana D."/>
            <person name="Walker D.L."/>
            <person name="Wang S."/>
            <person name="Wang K."/>
            <person name="White C.S."/>
            <person name="Williams A.C."/>
            <person name="Williamson J."/>
            <person name="Wilson K."/>
            <person name="Woghiren I.O."/>
            <person name="Woodworth J.R."/>
            <person name="Worley K.C."/>
            <person name="Wright R.A."/>
            <person name="Wu W."/>
            <person name="Young L."/>
            <person name="Zhang L."/>
            <person name="Zhang J."/>
            <person name="Zhu Y."/>
            <person name="Muzny D.M."/>
            <person name="Weinstock G."/>
            <person name="Gibbs R.A."/>
        </authorList>
    </citation>
    <scope>NUCLEOTIDE SEQUENCE [LARGE SCALE GENOMIC DNA]</scope>
    <source>
        <strain evidence="3">LSR1</strain>
    </source>
</reference>
<evidence type="ECO:0000313" key="3">
    <source>
        <dbReference type="Proteomes" id="UP000007819"/>
    </source>
</evidence>
<organism evidence="2 3">
    <name type="scientific">Acyrthosiphon pisum</name>
    <name type="common">Pea aphid</name>
    <dbReference type="NCBI Taxonomy" id="7029"/>
    <lineage>
        <taxon>Eukaryota</taxon>
        <taxon>Metazoa</taxon>
        <taxon>Ecdysozoa</taxon>
        <taxon>Arthropoda</taxon>
        <taxon>Hexapoda</taxon>
        <taxon>Insecta</taxon>
        <taxon>Pterygota</taxon>
        <taxon>Neoptera</taxon>
        <taxon>Paraneoptera</taxon>
        <taxon>Hemiptera</taxon>
        <taxon>Sternorrhyncha</taxon>
        <taxon>Aphidomorpha</taxon>
        <taxon>Aphidoidea</taxon>
        <taxon>Aphididae</taxon>
        <taxon>Macrosiphini</taxon>
        <taxon>Acyrthosiphon</taxon>
    </lineage>
</organism>
<proteinExistence type="predicted"/>
<feature type="region of interest" description="Disordered" evidence="1">
    <location>
        <begin position="84"/>
        <end position="115"/>
    </location>
</feature>
<dbReference type="RefSeq" id="XP_029346808.1">
    <property type="nucleotide sequence ID" value="XM_029490948.1"/>
</dbReference>
<name>A0A8R2JTD0_ACYPI</name>
<dbReference type="EnsemblMetazoa" id="XM_029490948.1">
    <property type="protein sequence ID" value="XP_029346808.1"/>
    <property type="gene ID" value="LOC115034326"/>
</dbReference>
<dbReference type="Proteomes" id="UP000007819">
    <property type="component" value="Chromosome A2"/>
</dbReference>
<feature type="compositionally biased region" description="Polar residues" evidence="1">
    <location>
        <begin position="103"/>
        <end position="113"/>
    </location>
</feature>
<dbReference type="GeneID" id="115034326"/>
<dbReference type="KEGG" id="api:115034326"/>